<keyword evidence="3" id="KW-0249">Electron transport</keyword>
<dbReference type="Proteomes" id="UP001500908">
    <property type="component" value="Unassembled WGS sequence"/>
</dbReference>
<dbReference type="Gene3D" id="3.40.30.10">
    <property type="entry name" value="Glutaredoxin"/>
    <property type="match status" value="1"/>
</dbReference>
<reference evidence="10" key="1">
    <citation type="journal article" date="2019" name="Int. J. Syst. Evol. Microbiol.">
        <title>The Global Catalogue of Microorganisms (GCM) 10K type strain sequencing project: providing services to taxonomists for standard genome sequencing and annotation.</title>
        <authorList>
            <consortium name="The Broad Institute Genomics Platform"/>
            <consortium name="The Broad Institute Genome Sequencing Center for Infectious Disease"/>
            <person name="Wu L."/>
            <person name="Ma J."/>
        </authorList>
    </citation>
    <scope>NUCLEOTIDE SEQUENCE [LARGE SCALE GENOMIC DNA]</scope>
    <source>
        <strain evidence="10">JCM 17137</strain>
    </source>
</reference>
<name>A0ABP7F9I1_9ACTN</name>
<evidence type="ECO:0000313" key="10">
    <source>
        <dbReference type="Proteomes" id="UP001500908"/>
    </source>
</evidence>
<comment type="caution">
    <text evidence="9">The sequence shown here is derived from an EMBL/GenBank/DDBJ whole genome shotgun (WGS) entry which is preliminary data.</text>
</comment>
<accession>A0ABP7F9I1</accession>
<feature type="domain" description="Thioredoxin" evidence="8">
    <location>
        <begin position="1"/>
        <end position="107"/>
    </location>
</feature>
<evidence type="ECO:0000256" key="7">
    <source>
        <dbReference type="PIRNR" id="PIRNR000077"/>
    </source>
</evidence>
<dbReference type="InterPro" id="IPR017937">
    <property type="entry name" value="Thioredoxin_CS"/>
</dbReference>
<gene>
    <name evidence="9" type="primary">trxA_2</name>
    <name evidence="9" type="ORF">GCM10022402_12000</name>
</gene>
<organism evidence="9 10">
    <name type="scientific">Salinactinospora qingdaonensis</name>
    <dbReference type="NCBI Taxonomy" id="702744"/>
    <lineage>
        <taxon>Bacteria</taxon>
        <taxon>Bacillati</taxon>
        <taxon>Actinomycetota</taxon>
        <taxon>Actinomycetes</taxon>
        <taxon>Streptosporangiales</taxon>
        <taxon>Nocardiopsidaceae</taxon>
        <taxon>Salinactinospora</taxon>
    </lineage>
</organism>
<evidence type="ECO:0000256" key="4">
    <source>
        <dbReference type="ARBA" id="ARBA00023157"/>
    </source>
</evidence>
<proteinExistence type="inferred from homology"/>
<sequence>MGNLKEVTDDSFDADVLKNEKPVLVDFWADWCAPCRQVHPVLEEIASEHGDKIEIVKLNVDQQPNVAREYGIMNLPTINLYKNGEVAKQIVGAKPKRLLLKEIEEYL</sequence>
<dbReference type="NCBIfam" id="TIGR01068">
    <property type="entry name" value="thioredoxin"/>
    <property type="match status" value="1"/>
</dbReference>
<dbReference type="PRINTS" id="PR00421">
    <property type="entry name" value="THIOREDOXIN"/>
</dbReference>
<dbReference type="InterPro" id="IPR036249">
    <property type="entry name" value="Thioredoxin-like_sf"/>
</dbReference>
<dbReference type="PANTHER" id="PTHR45663:SF11">
    <property type="entry name" value="GEO12009P1"/>
    <property type="match status" value="1"/>
</dbReference>
<dbReference type="PROSITE" id="PS00194">
    <property type="entry name" value="THIOREDOXIN_1"/>
    <property type="match status" value="1"/>
</dbReference>
<protein>
    <recommendedName>
        <fullName evidence="6 7">Thioredoxin</fullName>
    </recommendedName>
</protein>
<dbReference type="RefSeq" id="WP_344968168.1">
    <property type="nucleotide sequence ID" value="NZ_BAABDD010000004.1"/>
</dbReference>
<dbReference type="PANTHER" id="PTHR45663">
    <property type="entry name" value="GEO12009P1"/>
    <property type="match status" value="1"/>
</dbReference>
<evidence type="ECO:0000256" key="2">
    <source>
        <dbReference type="ARBA" id="ARBA00022448"/>
    </source>
</evidence>
<dbReference type="PIRSF" id="PIRSF000077">
    <property type="entry name" value="Thioredoxin"/>
    <property type="match status" value="1"/>
</dbReference>
<evidence type="ECO:0000256" key="1">
    <source>
        <dbReference type="ARBA" id="ARBA00008987"/>
    </source>
</evidence>
<dbReference type="EMBL" id="BAABDD010000004">
    <property type="protein sequence ID" value="GAA3733089.1"/>
    <property type="molecule type" value="Genomic_DNA"/>
</dbReference>
<comment type="similarity">
    <text evidence="1 7">Belongs to the thioredoxin family.</text>
</comment>
<dbReference type="PROSITE" id="PS51352">
    <property type="entry name" value="THIOREDOXIN_2"/>
    <property type="match status" value="1"/>
</dbReference>
<keyword evidence="5" id="KW-0676">Redox-active center</keyword>
<keyword evidence="10" id="KW-1185">Reference proteome</keyword>
<evidence type="ECO:0000313" key="9">
    <source>
        <dbReference type="EMBL" id="GAA3733089.1"/>
    </source>
</evidence>
<evidence type="ECO:0000256" key="6">
    <source>
        <dbReference type="NCBIfam" id="TIGR01068"/>
    </source>
</evidence>
<dbReference type="SUPFAM" id="SSF52833">
    <property type="entry name" value="Thioredoxin-like"/>
    <property type="match status" value="1"/>
</dbReference>
<dbReference type="Pfam" id="PF00085">
    <property type="entry name" value="Thioredoxin"/>
    <property type="match status" value="1"/>
</dbReference>
<keyword evidence="2" id="KW-0813">Transport</keyword>
<evidence type="ECO:0000256" key="5">
    <source>
        <dbReference type="ARBA" id="ARBA00023284"/>
    </source>
</evidence>
<evidence type="ECO:0000256" key="3">
    <source>
        <dbReference type="ARBA" id="ARBA00022982"/>
    </source>
</evidence>
<dbReference type="CDD" id="cd02947">
    <property type="entry name" value="TRX_family"/>
    <property type="match status" value="1"/>
</dbReference>
<dbReference type="InterPro" id="IPR013766">
    <property type="entry name" value="Thioredoxin_domain"/>
</dbReference>
<keyword evidence="4" id="KW-1015">Disulfide bond</keyword>
<evidence type="ECO:0000259" key="8">
    <source>
        <dbReference type="PROSITE" id="PS51352"/>
    </source>
</evidence>
<dbReference type="InterPro" id="IPR005746">
    <property type="entry name" value="Thioredoxin"/>
</dbReference>